<dbReference type="Proteomes" id="UP001152747">
    <property type="component" value="Unassembled WGS sequence"/>
</dbReference>
<evidence type="ECO:0000313" key="2">
    <source>
        <dbReference type="EMBL" id="CAI5454094.1"/>
    </source>
</evidence>
<sequence length="102" mass="11697">MIGKIIQKTTSDCKGTSRTGKDAINVEHHGRGNPKLQIKKEEKDYCIYITIEETYLTQQDNEKLKYEFGNIVGTSHQTEKAVTNNVYKNEQRLVNRAGIPRK</sequence>
<gene>
    <name evidence="2" type="ORF">CAMP_LOCUS16731</name>
</gene>
<feature type="compositionally biased region" description="Polar residues" evidence="1">
    <location>
        <begin position="7"/>
        <end position="18"/>
    </location>
</feature>
<comment type="caution">
    <text evidence="2">The sequence shown here is derived from an EMBL/GenBank/DDBJ whole genome shotgun (WGS) entry which is preliminary data.</text>
</comment>
<reference evidence="2" key="1">
    <citation type="submission" date="2022-11" db="EMBL/GenBank/DDBJ databases">
        <authorList>
            <person name="Kikuchi T."/>
        </authorList>
    </citation>
    <scope>NUCLEOTIDE SEQUENCE</scope>
    <source>
        <strain evidence="2">PS1010</strain>
    </source>
</reference>
<feature type="region of interest" description="Disordered" evidence="1">
    <location>
        <begin position="1"/>
        <end position="35"/>
    </location>
</feature>
<accession>A0A9P1J1R6</accession>
<feature type="compositionally biased region" description="Basic and acidic residues" evidence="1">
    <location>
        <begin position="19"/>
        <end position="30"/>
    </location>
</feature>
<dbReference type="EMBL" id="CANHGI010000006">
    <property type="protein sequence ID" value="CAI5454094.1"/>
    <property type="molecule type" value="Genomic_DNA"/>
</dbReference>
<protein>
    <submittedName>
        <fullName evidence="2">Uncharacterized protein</fullName>
    </submittedName>
</protein>
<organism evidence="2 3">
    <name type="scientific">Caenorhabditis angaria</name>
    <dbReference type="NCBI Taxonomy" id="860376"/>
    <lineage>
        <taxon>Eukaryota</taxon>
        <taxon>Metazoa</taxon>
        <taxon>Ecdysozoa</taxon>
        <taxon>Nematoda</taxon>
        <taxon>Chromadorea</taxon>
        <taxon>Rhabditida</taxon>
        <taxon>Rhabditina</taxon>
        <taxon>Rhabditomorpha</taxon>
        <taxon>Rhabditoidea</taxon>
        <taxon>Rhabditidae</taxon>
        <taxon>Peloderinae</taxon>
        <taxon>Caenorhabditis</taxon>
    </lineage>
</organism>
<proteinExistence type="predicted"/>
<evidence type="ECO:0000313" key="3">
    <source>
        <dbReference type="Proteomes" id="UP001152747"/>
    </source>
</evidence>
<evidence type="ECO:0000256" key="1">
    <source>
        <dbReference type="SAM" id="MobiDB-lite"/>
    </source>
</evidence>
<name>A0A9P1J1R6_9PELO</name>
<keyword evidence="3" id="KW-1185">Reference proteome</keyword>
<dbReference type="AlphaFoldDB" id="A0A9P1J1R6"/>